<sequence>MILYDLTIRGKTEREMEEVFWSVALVAISIVIVIAKLVCENVWLEPRRIRSVLEKQGIKGPKPSFLFGNISEMSSIQVQSHSDLDESASSLSSDHWLQSLFPFFQTWKKNHGPIYMYSTGIKQHLHISKPELIKELKLVRSLDFGRPSHLAKTLKPLLGGGIMRANGTDWAFQRNLIAPEFFHAKIQNMVGYVEESTMATIRAWEMRMNENQSVELVIDKDFKVLSADVLSRACFGSSYAQGNKIFEIIDTMQTALAKPSFIFGFLDLRFLPTKANREILKSQKEVETLILKVINDREEENRKMGAGTGGNQSGKDLLQAILEGAATAFEHNYNEMKHFIVASCKTIYFAGAESISLAASWTMMLLASHPQWQQRVRSEIQDTFGNVLSPHCFDDMDKFRKLKTLTMVIQESLRLYPPGITIARQALVDTKLGELELPKGINMWVFIPTLHRDPDNWGPDANEFKPERFANGVNEACKYPQLYMPFGLGSRICLGQNFAMFQLKIIFSILLSNFSFSLSPNYRHSPVYNMLLKPKYGMRIIANRVGSAEA</sequence>
<dbReference type="Proteomes" id="UP000828941">
    <property type="component" value="Chromosome 1"/>
</dbReference>
<keyword evidence="2" id="KW-1185">Reference proteome</keyword>
<reference evidence="1 2" key="1">
    <citation type="journal article" date="2022" name="DNA Res.">
        <title>Chromosomal-level genome assembly of the orchid tree Bauhinia variegata (Leguminosae; Cercidoideae) supports the allotetraploid origin hypothesis of Bauhinia.</title>
        <authorList>
            <person name="Zhong Y."/>
            <person name="Chen Y."/>
            <person name="Zheng D."/>
            <person name="Pang J."/>
            <person name="Liu Y."/>
            <person name="Luo S."/>
            <person name="Meng S."/>
            <person name="Qian L."/>
            <person name="Wei D."/>
            <person name="Dai S."/>
            <person name="Zhou R."/>
        </authorList>
    </citation>
    <scope>NUCLEOTIDE SEQUENCE [LARGE SCALE GENOMIC DNA]</scope>
    <source>
        <strain evidence="1">BV-YZ2020</strain>
    </source>
</reference>
<name>A0ACB9Q6P6_BAUVA</name>
<evidence type="ECO:0000313" key="1">
    <source>
        <dbReference type="EMBL" id="KAI4355959.1"/>
    </source>
</evidence>
<protein>
    <submittedName>
        <fullName evidence="1">Uncharacterized protein</fullName>
    </submittedName>
</protein>
<comment type="caution">
    <text evidence="1">The sequence shown here is derived from an EMBL/GenBank/DDBJ whole genome shotgun (WGS) entry which is preliminary data.</text>
</comment>
<proteinExistence type="predicted"/>
<evidence type="ECO:0000313" key="2">
    <source>
        <dbReference type="Proteomes" id="UP000828941"/>
    </source>
</evidence>
<gene>
    <name evidence="1" type="ORF">L6164_000015</name>
</gene>
<organism evidence="1 2">
    <name type="scientific">Bauhinia variegata</name>
    <name type="common">Purple orchid tree</name>
    <name type="synonym">Phanera variegata</name>
    <dbReference type="NCBI Taxonomy" id="167791"/>
    <lineage>
        <taxon>Eukaryota</taxon>
        <taxon>Viridiplantae</taxon>
        <taxon>Streptophyta</taxon>
        <taxon>Embryophyta</taxon>
        <taxon>Tracheophyta</taxon>
        <taxon>Spermatophyta</taxon>
        <taxon>Magnoliopsida</taxon>
        <taxon>eudicotyledons</taxon>
        <taxon>Gunneridae</taxon>
        <taxon>Pentapetalae</taxon>
        <taxon>rosids</taxon>
        <taxon>fabids</taxon>
        <taxon>Fabales</taxon>
        <taxon>Fabaceae</taxon>
        <taxon>Cercidoideae</taxon>
        <taxon>Cercideae</taxon>
        <taxon>Bauhiniinae</taxon>
        <taxon>Bauhinia</taxon>
    </lineage>
</organism>
<dbReference type="EMBL" id="CM039426">
    <property type="protein sequence ID" value="KAI4355959.1"/>
    <property type="molecule type" value="Genomic_DNA"/>
</dbReference>
<accession>A0ACB9Q6P6</accession>